<dbReference type="HAMAP" id="MF_00101">
    <property type="entry name" value="AcpS"/>
    <property type="match status" value="1"/>
</dbReference>
<evidence type="ECO:0000256" key="6">
    <source>
        <dbReference type="ARBA" id="ARBA00023098"/>
    </source>
</evidence>
<evidence type="ECO:0000313" key="10">
    <source>
        <dbReference type="EMBL" id="KFB75982.1"/>
    </source>
</evidence>
<keyword evidence="8" id="KW-0963">Cytoplasm</keyword>
<dbReference type="GO" id="GO:0000287">
    <property type="term" value="F:magnesium ion binding"/>
    <property type="evidence" value="ECO:0007669"/>
    <property type="project" value="UniProtKB-UniRule"/>
</dbReference>
<evidence type="ECO:0000256" key="8">
    <source>
        <dbReference type="HAMAP-Rule" id="MF_00101"/>
    </source>
</evidence>
<dbReference type="EMBL" id="JDST02000066">
    <property type="protein sequence ID" value="KFB75982.1"/>
    <property type="molecule type" value="Genomic_DNA"/>
</dbReference>
<keyword evidence="3 8" id="KW-0479">Metal-binding</keyword>
<keyword evidence="5 8" id="KW-0460">Magnesium</keyword>
<evidence type="ECO:0000256" key="1">
    <source>
        <dbReference type="ARBA" id="ARBA00022516"/>
    </source>
</evidence>
<dbReference type="Proteomes" id="UP000021315">
    <property type="component" value="Unassembled WGS sequence"/>
</dbReference>
<keyword evidence="2 8" id="KW-0808">Transferase</keyword>
<evidence type="ECO:0000256" key="5">
    <source>
        <dbReference type="ARBA" id="ARBA00022842"/>
    </source>
</evidence>
<evidence type="ECO:0000256" key="4">
    <source>
        <dbReference type="ARBA" id="ARBA00022832"/>
    </source>
</evidence>
<dbReference type="InterPro" id="IPR002582">
    <property type="entry name" value="ACPS"/>
</dbReference>
<keyword evidence="11" id="KW-1185">Reference proteome</keyword>
<gene>
    <name evidence="8 10" type="primary">acpS</name>
    <name evidence="10" type="ORF">AW06_002945</name>
</gene>
<dbReference type="NCBIfam" id="TIGR00556">
    <property type="entry name" value="pantethn_trn"/>
    <property type="match status" value="1"/>
</dbReference>
<name>A0A080M3U2_9PROT</name>
<proteinExistence type="inferred from homology"/>
<feature type="binding site" evidence="8">
    <location>
        <position position="66"/>
    </location>
    <ligand>
        <name>Mg(2+)</name>
        <dbReference type="ChEBI" id="CHEBI:18420"/>
    </ligand>
</feature>
<dbReference type="NCBIfam" id="TIGR00516">
    <property type="entry name" value="acpS"/>
    <property type="match status" value="1"/>
</dbReference>
<keyword evidence="4 8" id="KW-0276">Fatty acid metabolism</keyword>
<dbReference type="GO" id="GO:0006633">
    <property type="term" value="P:fatty acid biosynthetic process"/>
    <property type="evidence" value="ECO:0007669"/>
    <property type="project" value="UniProtKB-UniRule"/>
</dbReference>
<comment type="subcellular location">
    <subcellularLocation>
        <location evidence="8">Cytoplasm</location>
    </subcellularLocation>
</comment>
<dbReference type="GO" id="GO:0005737">
    <property type="term" value="C:cytoplasm"/>
    <property type="evidence" value="ECO:0007669"/>
    <property type="project" value="UniProtKB-SubCell"/>
</dbReference>
<dbReference type="Gene3D" id="3.90.470.20">
    <property type="entry name" value="4'-phosphopantetheinyl transferase domain"/>
    <property type="match status" value="1"/>
</dbReference>
<dbReference type="InterPro" id="IPR004568">
    <property type="entry name" value="Ppantetheine-prot_Trfase_dom"/>
</dbReference>
<dbReference type="InterPro" id="IPR037143">
    <property type="entry name" value="4-PPantetheinyl_Trfase_dom_sf"/>
</dbReference>
<organism evidence="10 11">
    <name type="scientific">Candidatus Accumulibacter cognatus</name>
    <dbReference type="NCBI Taxonomy" id="2954383"/>
    <lineage>
        <taxon>Bacteria</taxon>
        <taxon>Pseudomonadati</taxon>
        <taxon>Pseudomonadota</taxon>
        <taxon>Betaproteobacteria</taxon>
        <taxon>Candidatus Accumulibacter</taxon>
    </lineage>
</organism>
<comment type="catalytic activity">
    <reaction evidence="8">
        <text>apo-[ACP] + CoA = holo-[ACP] + adenosine 3',5'-bisphosphate + H(+)</text>
        <dbReference type="Rhea" id="RHEA:12068"/>
        <dbReference type="Rhea" id="RHEA-COMP:9685"/>
        <dbReference type="Rhea" id="RHEA-COMP:9690"/>
        <dbReference type="ChEBI" id="CHEBI:15378"/>
        <dbReference type="ChEBI" id="CHEBI:29999"/>
        <dbReference type="ChEBI" id="CHEBI:57287"/>
        <dbReference type="ChEBI" id="CHEBI:58343"/>
        <dbReference type="ChEBI" id="CHEBI:64479"/>
        <dbReference type="EC" id="2.7.8.7"/>
    </reaction>
</comment>
<dbReference type="InterPro" id="IPR008278">
    <property type="entry name" value="4-PPantetheinyl_Trfase_dom"/>
</dbReference>
<comment type="similarity">
    <text evidence="8">Belongs to the P-Pant transferase superfamily. AcpS family.</text>
</comment>
<keyword evidence="1 8" id="KW-0444">Lipid biosynthesis</keyword>
<feature type="domain" description="4'-phosphopantetheinyl transferase" evidence="9">
    <location>
        <begin position="13"/>
        <end position="106"/>
    </location>
</feature>
<comment type="cofactor">
    <cofactor evidence="8">
        <name>Mg(2+)</name>
        <dbReference type="ChEBI" id="CHEBI:18420"/>
    </cofactor>
</comment>
<dbReference type="SUPFAM" id="SSF56214">
    <property type="entry name" value="4'-phosphopantetheinyl transferase"/>
    <property type="match status" value="1"/>
</dbReference>
<keyword evidence="7 8" id="KW-0275">Fatty acid biosynthesis</keyword>
<evidence type="ECO:0000256" key="7">
    <source>
        <dbReference type="ARBA" id="ARBA00023160"/>
    </source>
</evidence>
<feature type="binding site" evidence="8">
    <location>
        <position position="17"/>
    </location>
    <ligand>
        <name>Mg(2+)</name>
        <dbReference type="ChEBI" id="CHEBI:18420"/>
    </ligand>
</feature>
<comment type="function">
    <text evidence="8">Transfers the 4'-phosphopantetheine moiety from coenzyme A to a Ser of acyl-carrier-protein.</text>
</comment>
<dbReference type="GO" id="GO:0008897">
    <property type="term" value="F:holo-[acyl-carrier-protein] synthase activity"/>
    <property type="evidence" value="ECO:0007669"/>
    <property type="project" value="UniProtKB-UniRule"/>
</dbReference>
<dbReference type="EC" id="2.7.8.7" evidence="8"/>
<dbReference type="AlphaFoldDB" id="A0A080M3U2"/>
<reference evidence="10" key="1">
    <citation type="submission" date="2014-02" db="EMBL/GenBank/DDBJ databases">
        <title>Expanding our view of genomic diversity in Candidatus Accumulibacter clades.</title>
        <authorList>
            <person name="Skennerton C.T."/>
            <person name="Barr J.J."/>
            <person name="Slater F.R."/>
            <person name="Bond P.L."/>
            <person name="Tyson G.W."/>
        </authorList>
    </citation>
    <scope>NUCLEOTIDE SEQUENCE [LARGE SCALE GENOMIC DNA]</scope>
</reference>
<evidence type="ECO:0000259" key="9">
    <source>
        <dbReference type="Pfam" id="PF01648"/>
    </source>
</evidence>
<evidence type="ECO:0000256" key="2">
    <source>
        <dbReference type="ARBA" id="ARBA00022679"/>
    </source>
</evidence>
<evidence type="ECO:0000313" key="11">
    <source>
        <dbReference type="Proteomes" id="UP000021315"/>
    </source>
</evidence>
<evidence type="ECO:0000256" key="3">
    <source>
        <dbReference type="ARBA" id="ARBA00022723"/>
    </source>
</evidence>
<accession>A0A080M3U2</accession>
<protein>
    <recommendedName>
        <fullName evidence="8">Holo-[acyl-carrier-protein] synthase</fullName>
        <shortName evidence="8">Holo-ACP synthase</shortName>
        <ecNumber evidence="8">2.7.8.7</ecNumber>
    </recommendedName>
    <alternativeName>
        <fullName evidence="8">4'-phosphopantetheinyl transferase AcpS</fullName>
    </alternativeName>
</protein>
<comment type="caution">
    <text evidence="10">The sequence shown here is derived from an EMBL/GenBank/DDBJ whole genome shotgun (WGS) entry which is preliminary data.</text>
</comment>
<keyword evidence="6 8" id="KW-0443">Lipid metabolism</keyword>
<dbReference type="STRING" id="1453999.AW06_002945"/>
<dbReference type="Pfam" id="PF01648">
    <property type="entry name" value="ACPS"/>
    <property type="match status" value="1"/>
</dbReference>
<sequence>MLAGTAFIVMIAGIGTDIVAVARLGKLYERHGQRALVKLLSPREHAEFAGVRDPARFLAKRFAAKEAFGKALGIGLVAPATLPSIGIDHDSLGRPLFEYAAPLAAHLAQRRLVAHLTISDEHDFAVAFVIMEQQ</sequence>